<evidence type="ECO:0000256" key="1">
    <source>
        <dbReference type="SAM" id="SignalP"/>
    </source>
</evidence>
<accession>A0ABV7LSR5</accession>
<dbReference type="Proteomes" id="UP001595579">
    <property type="component" value="Unassembled WGS sequence"/>
</dbReference>
<organism evidence="2 3">
    <name type="scientific">Litchfieldella rifensis</name>
    <dbReference type="NCBI Taxonomy" id="762643"/>
    <lineage>
        <taxon>Bacteria</taxon>
        <taxon>Pseudomonadati</taxon>
        <taxon>Pseudomonadota</taxon>
        <taxon>Gammaproteobacteria</taxon>
        <taxon>Oceanospirillales</taxon>
        <taxon>Halomonadaceae</taxon>
        <taxon>Litchfieldella</taxon>
    </lineage>
</organism>
<keyword evidence="2" id="KW-0282">Flagellum</keyword>
<proteinExistence type="predicted"/>
<feature type="chain" id="PRO_5046162820" evidence="1">
    <location>
        <begin position="25"/>
        <end position="134"/>
    </location>
</feature>
<reference evidence="3" key="1">
    <citation type="journal article" date="2019" name="Int. J. Syst. Evol. Microbiol.">
        <title>The Global Catalogue of Microorganisms (GCM) 10K type strain sequencing project: providing services to taxonomists for standard genome sequencing and annotation.</title>
        <authorList>
            <consortium name="The Broad Institute Genomics Platform"/>
            <consortium name="The Broad Institute Genome Sequencing Center for Infectious Disease"/>
            <person name="Wu L."/>
            <person name="Ma J."/>
        </authorList>
    </citation>
    <scope>NUCLEOTIDE SEQUENCE [LARGE SCALE GENOMIC DNA]</scope>
    <source>
        <strain evidence="3">CECT 7698</strain>
    </source>
</reference>
<keyword evidence="2" id="KW-0969">Cilium</keyword>
<keyword evidence="3" id="KW-1185">Reference proteome</keyword>
<comment type="caution">
    <text evidence="2">The sequence shown here is derived from an EMBL/GenBank/DDBJ whole genome shotgun (WGS) entry which is preliminary data.</text>
</comment>
<keyword evidence="2" id="KW-0966">Cell projection</keyword>
<dbReference type="InterPro" id="IPR009420">
    <property type="entry name" value="FlhE"/>
</dbReference>
<feature type="signal peptide" evidence="1">
    <location>
        <begin position="1"/>
        <end position="24"/>
    </location>
</feature>
<protein>
    <submittedName>
        <fullName evidence="2">Flagellar protein FlhE</fullName>
    </submittedName>
</protein>
<dbReference type="Pfam" id="PF06366">
    <property type="entry name" value="FlhE"/>
    <property type="match status" value="1"/>
</dbReference>
<keyword evidence="1" id="KW-0732">Signal</keyword>
<evidence type="ECO:0000313" key="2">
    <source>
        <dbReference type="EMBL" id="MFC3285434.1"/>
    </source>
</evidence>
<name>A0ABV7LSR5_9GAMM</name>
<gene>
    <name evidence="2" type="ORF">ACFOEV_17685</name>
</gene>
<dbReference type="RefSeq" id="WP_386776201.1">
    <property type="nucleotide sequence ID" value="NZ_JBHRUG010000031.1"/>
</dbReference>
<evidence type="ECO:0000313" key="3">
    <source>
        <dbReference type="Proteomes" id="UP001595579"/>
    </source>
</evidence>
<dbReference type="EMBL" id="JBHRUG010000031">
    <property type="protein sequence ID" value="MFC3285434.1"/>
    <property type="molecule type" value="Genomic_DNA"/>
</dbReference>
<sequence>MTVLRWLAVAMIAVSALSIPPAWAASGSWVAEAPGLRVAVPERETRSPPLAAPDVIPGGARISTLRWRFEASTRRPLQAWLCHPARCIPLSSPSGRSTALAELPATAPLHFRFRLPRGGQAVQVEGVQVIVDYY</sequence>